<accession>A0A0L0S383</accession>
<evidence type="ECO:0000313" key="2">
    <source>
        <dbReference type="EMBL" id="KNE56988.1"/>
    </source>
</evidence>
<keyword evidence="3" id="KW-1185">Reference proteome</keyword>
<dbReference type="EMBL" id="GG745331">
    <property type="protein sequence ID" value="KNE56988.1"/>
    <property type="molecule type" value="Genomic_DNA"/>
</dbReference>
<reference evidence="2 3" key="1">
    <citation type="submission" date="2009-11" db="EMBL/GenBank/DDBJ databases">
        <title>Annotation of Allomyces macrogynus ATCC 38327.</title>
        <authorList>
            <consortium name="The Broad Institute Genome Sequencing Platform"/>
            <person name="Russ C."/>
            <person name="Cuomo C."/>
            <person name="Burger G."/>
            <person name="Gray M.W."/>
            <person name="Holland P.W.H."/>
            <person name="King N."/>
            <person name="Lang F.B.F."/>
            <person name="Roger A.J."/>
            <person name="Ruiz-Trillo I."/>
            <person name="Young S.K."/>
            <person name="Zeng Q."/>
            <person name="Gargeya S."/>
            <person name="Fitzgerald M."/>
            <person name="Haas B."/>
            <person name="Abouelleil A."/>
            <person name="Alvarado L."/>
            <person name="Arachchi H.M."/>
            <person name="Berlin A."/>
            <person name="Chapman S.B."/>
            <person name="Gearin G."/>
            <person name="Goldberg J."/>
            <person name="Griggs A."/>
            <person name="Gujja S."/>
            <person name="Hansen M."/>
            <person name="Heiman D."/>
            <person name="Howarth C."/>
            <person name="Larimer J."/>
            <person name="Lui A."/>
            <person name="MacDonald P.J.P."/>
            <person name="McCowen C."/>
            <person name="Montmayeur A."/>
            <person name="Murphy C."/>
            <person name="Neiman D."/>
            <person name="Pearson M."/>
            <person name="Priest M."/>
            <person name="Roberts A."/>
            <person name="Saif S."/>
            <person name="Shea T."/>
            <person name="Sisk P."/>
            <person name="Stolte C."/>
            <person name="Sykes S."/>
            <person name="Wortman J."/>
            <person name="Nusbaum C."/>
            <person name="Birren B."/>
        </authorList>
    </citation>
    <scope>NUCLEOTIDE SEQUENCE [LARGE SCALE GENOMIC DNA]</scope>
    <source>
        <strain evidence="2 3">ATCC 38327</strain>
    </source>
</reference>
<organism evidence="2 3">
    <name type="scientific">Allomyces macrogynus (strain ATCC 38327)</name>
    <name type="common">Allomyces javanicus var. macrogynus</name>
    <dbReference type="NCBI Taxonomy" id="578462"/>
    <lineage>
        <taxon>Eukaryota</taxon>
        <taxon>Fungi</taxon>
        <taxon>Fungi incertae sedis</taxon>
        <taxon>Blastocladiomycota</taxon>
        <taxon>Blastocladiomycetes</taxon>
        <taxon>Blastocladiales</taxon>
        <taxon>Blastocladiaceae</taxon>
        <taxon>Allomyces</taxon>
    </lineage>
</organism>
<feature type="compositionally biased region" description="Low complexity" evidence="1">
    <location>
        <begin position="27"/>
        <end position="49"/>
    </location>
</feature>
<protein>
    <submittedName>
        <fullName evidence="2">Uncharacterized protein</fullName>
    </submittedName>
</protein>
<gene>
    <name evidence="2" type="ORF">AMAG_02751</name>
</gene>
<feature type="region of interest" description="Disordered" evidence="1">
    <location>
        <begin position="1"/>
        <end position="112"/>
    </location>
</feature>
<feature type="compositionally biased region" description="Polar residues" evidence="1">
    <location>
        <begin position="1"/>
        <end position="11"/>
    </location>
</feature>
<sequence length="112" mass="11800">MADATTATAGVNAQPPADTTPHPPAAPAAVDALDQSAASAKPAEPAAAPDMSSSQPPQQEPERERNVDDKDRSADEAEVREFIAQLRRDTPASILKRPIGRPVEPPAKKELM</sequence>
<dbReference type="Proteomes" id="UP000054350">
    <property type="component" value="Unassembled WGS sequence"/>
</dbReference>
<feature type="compositionally biased region" description="Basic and acidic residues" evidence="1">
    <location>
        <begin position="60"/>
        <end position="90"/>
    </location>
</feature>
<evidence type="ECO:0000256" key="1">
    <source>
        <dbReference type="SAM" id="MobiDB-lite"/>
    </source>
</evidence>
<dbReference type="AlphaFoldDB" id="A0A0L0S383"/>
<proteinExistence type="predicted"/>
<dbReference type="VEuPathDB" id="FungiDB:AMAG_02751"/>
<reference evidence="3" key="2">
    <citation type="submission" date="2009-11" db="EMBL/GenBank/DDBJ databases">
        <title>The Genome Sequence of Allomyces macrogynus strain ATCC 38327.</title>
        <authorList>
            <consortium name="The Broad Institute Genome Sequencing Platform"/>
            <person name="Russ C."/>
            <person name="Cuomo C."/>
            <person name="Shea T."/>
            <person name="Young S.K."/>
            <person name="Zeng Q."/>
            <person name="Koehrsen M."/>
            <person name="Haas B."/>
            <person name="Borodovsky M."/>
            <person name="Guigo R."/>
            <person name="Alvarado L."/>
            <person name="Berlin A."/>
            <person name="Borenstein D."/>
            <person name="Chen Z."/>
            <person name="Engels R."/>
            <person name="Freedman E."/>
            <person name="Gellesch M."/>
            <person name="Goldberg J."/>
            <person name="Griggs A."/>
            <person name="Gujja S."/>
            <person name="Heiman D."/>
            <person name="Hepburn T."/>
            <person name="Howarth C."/>
            <person name="Jen D."/>
            <person name="Larson L."/>
            <person name="Lewis B."/>
            <person name="Mehta T."/>
            <person name="Park D."/>
            <person name="Pearson M."/>
            <person name="Roberts A."/>
            <person name="Saif S."/>
            <person name="Shenoy N."/>
            <person name="Sisk P."/>
            <person name="Stolte C."/>
            <person name="Sykes S."/>
            <person name="Walk T."/>
            <person name="White J."/>
            <person name="Yandava C."/>
            <person name="Burger G."/>
            <person name="Gray M.W."/>
            <person name="Holland P.W.H."/>
            <person name="King N."/>
            <person name="Lang F.B.F."/>
            <person name="Roger A.J."/>
            <person name="Ruiz-Trillo I."/>
            <person name="Lander E."/>
            <person name="Nusbaum C."/>
        </authorList>
    </citation>
    <scope>NUCLEOTIDE SEQUENCE [LARGE SCALE GENOMIC DNA]</scope>
    <source>
        <strain evidence="3">ATCC 38327</strain>
    </source>
</reference>
<evidence type="ECO:0000313" key="3">
    <source>
        <dbReference type="Proteomes" id="UP000054350"/>
    </source>
</evidence>
<name>A0A0L0S383_ALLM3</name>